<evidence type="ECO:0000256" key="2">
    <source>
        <dbReference type="SAM" id="Phobius"/>
    </source>
</evidence>
<dbReference type="AlphaFoldDB" id="A0A1H0JXJ7"/>
<dbReference type="InterPro" id="IPR013762">
    <property type="entry name" value="Integrase-like_cat_sf"/>
</dbReference>
<dbReference type="GO" id="GO:0015074">
    <property type="term" value="P:DNA integration"/>
    <property type="evidence" value="ECO:0007669"/>
    <property type="project" value="InterPro"/>
</dbReference>
<keyword evidence="2" id="KW-0812">Transmembrane</keyword>
<dbReference type="SUPFAM" id="SSF56349">
    <property type="entry name" value="DNA breaking-rejoining enzymes"/>
    <property type="match status" value="1"/>
</dbReference>
<evidence type="ECO:0000256" key="1">
    <source>
        <dbReference type="ARBA" id="ARBA00023172"/>
    </source>
</evidence>
<feature type="transmembrane region" description="Helical" evidence="2">
    <location>
        <begin position="572"/>
        <end position="593"/>
    </location>
</feature>
<dbReference type="InterPro" id="IPR011010">
    <property type="entry name" value="DNA_brk_join_enz"/>
</dbReference>
<dbReference type="GO" id="GO:0006310">
    <property type="term" value="P:DNA recombination"/>
    <property type="evidence" value="ECO:0007669"/>
    <property type="project" value="UniProtKB-KW"/>
</dbReference>
<dbReference type="EMBL" id="LT629705">
    <property type="protein sequence ID" value="SDO48377.1"/>
    <property type="molecule type" value="Genomic_DNA"/>
</dbReference>
<accession>A0A1H0JXJ7</accession>
<reference evidence="3 4" key="1">
    <citation type="submission" date="2016-10" db="EMBL/GenBank/DDBJ databases">
        <authorList>
            <person name="de Groot N.N."/>
        </authorList>
    </citation>
    <scope>NUCLEOTIDE SEQUENCE [LARGE SCALE GENOMIC DNA]</scope>
    <source>
        <strain evidence="3 4">CECT 7543</strain>
    </source>
</reference>
<dbReference type="OrthoDB" id="8914001at2"/>
<evidence type="ECO:0000313" key="3">
    <source>
        <dbReference type="EMBL" id="SDO48377.1"/>
    </source>
</evidence>
<sequence length="702" mass="80906">MRPENPLGFLDNFDLDLAHEFRKAGWLLNSFDDPVWEISLGYDKPKTLDWRIELASGIMLTDPSQSRLLESLRIFLIVAVHGTSEHAGEMAATKTQRRYLSNAIYIVDILLLNSERFNLSTLGLRGLGENDLTGILHQFSTSTFVSESIYEYGTNLSKFCLSLVDQTPTKQLKKLIKEIPSLADISSSDLELNELEIHPHQIPYVRAALYYHGYYSGNLAAGFHVNSKLVTQKIYKNTLGGTTTKPRVYILSYYPAEKRYRRELDAVPVRRVDKEGITKGNYFAFRSRLNCLRLLPAIGVDAPNLLSLQKISNFMIDLTPYGYFNSVPSPVIFNIFAQATEFHYRYGRTILNAFCKAAKYCVTHKVQMTSLTKAQFRNIIGPEAESIGIKQLGLACRNTSRADTTGRAPRKNDKKSFYSRLRANEGLIELIQTYTGCAQYIIGTLMARRAMELVELPLHCLDKTREWLIFRPEKTSRFLFGERDIQARPIDQLAVDMIYELERMQRYLKKIEYISNYLPLFSSPPQSGANELSPASMFTLLRNFDLLCDYFQTATNATGQRYYVRQHQLRRFFALVFFNMFGLGGINTIRWMLAHANLEQVWNYINQNIDETSLRGARSQYIIEEMNKGRLENYESLADLMREKYGIDDFMLANEIEADRYIQQCLKEGDVTVEPVFFNDKHGQQMKIIVKILRHHSHSRRK</sequence>
<keyword evidence="1" id="KW-0233">DNA recombination</keyword>
<gene>
    <name evidence="3" type="ORF">SAMN04489798_3073</name>
</gene>
<name>A0A1H0JXJ7_9PSED</name>
<dbReference type="RefSeq" id="WP_157695019.1">
    <property type="nucleotide sequence ID" value="NZ_LT629705.1"/>
</dbReference>
<keyword evidence="2" id="KW-1133">Transmembrane helix</keyword>
<proteinExistence type="predicted"/>
<evidence type="ECO:0000313" key="4">
    <source>
        <dbReference type="Proteomes" id="UP000198827"/>
    </source>
</evidence>
<organism evidence="3 4">
    <name type="scientific">Pseudomonas arsenicoxydans</name>
    <dbReference type="NCBI Taxonomy" id="702115"/>
    <lineage>
        <taxon>Bacteria</taxon>
        <taxon>Pseudomonadati</taxon>
        <taxon>Pseudomonadota</taxon>
        <taxon>Gammaproteobacteria</taxon>
        <taxon>Pseudomonadales</taxon>
        <taxon>Pseudomonadaceae</taxon>
        <taxon>Pseudomonas</taxon>
    </lineage>
</organism>
<dbReference type="GO" id="GO:0003677">
    <property type="term" value="F:DNA binding"/>
    <property type="evidence" value="ECO:0007669"/>
    <property type="project" value="InterPro"/>
</dbReference>
<keyword evidence="2" id="KW-0472">Membrane</keyword>
<dbReference type="Proteomes" id="UP000198827">
    <property type="component" value="Chromosome I"/>
</dbReference>
<dbReference type="Gene3D" id="1.10.443.10">
    <property type="entry name" value="Intergrase catalytic core"/>
    <property type="match status" value="1"/>
</dbReference>
<protein>
    <recommendedName>
        <fullName evidence="5">Integrase</fullName>
    </recommendedName>
</protein>
<evidence type="ECO:0008006" key="5">
    <source>
        <dbReference type="Google" id="ProtNLM"/>
    </source>
</evidence>